<dbReference type="GO" id="GO:0000155">
    <property type="term" value="F:phosphorelay sensor kinase activity"/>
    <property type="evidence" value="ECO:0007669"/>
    <property type="project" value="InterPro"/>
</dbReference>
<keyword evidence="4" id="KW-0808">Transferase</keyword>
<evidence type="ECO:0000259" key="8">
    <source>
        <dbReference type="PROSITE" id="PS50110"/>
    </source>
</evidence>
<dbReference type="EMBL" id="CP029354">
    <property type="protein sequence ID" value="AWK88561.1"/>
    <property type="molecule type" value="Genomic_DNA"/>
</dbReference>
<dbReference type="InterPro" id="IPR000700">
    <property type="entry name" value="PAS-assoc_C"/>
</dbReference>
<dbReference type="InterPro" id="IPR004358">
    <property type="entry name" value="Sig_transdc_His_kin-like_C"/>
</dbReference>
<dbReference type="SUPFAM" id="SSF47384">
    <property type="entry name" value="Homodimeric domain of signal transducing histidine kinase"/>
    <property type="match status" value="1"/>
</dbReference>
<name>A0A2S2CVP0_9PROT</name>
<dbReference type="SUPFAM" id="SSF55874">
    <property type="entry name" value="ATPase domain of HSP90 chaperone/DNA topoisomerase II/histidine kinase"/>
    <property type="match status" value="1"/>
</dbReference>
<dbReference type="InterPro" id="IPR005467">
    <property type="entry name" value="His_kinase_dom"/>
</dbReference>
<dbReference type="OrthoDB" id="315417at2"/>
<sequence length="394" mass="42725">MRDITSRRQAEDSLHRAKSEAERANLSKSKFLAAASHDLRQPLQATYLFMEILRRHVSNDGLDALDHVQQGLNVLTELLNRLLDVSRLDAGAVHPLMQPTVLNDVLADIEAGYAAAAAAKGIGWRAAGCPLPVRTDPVLLSQMLRNLIDNAVKYTRSGEISIDCQEAGDRVRITVRDTGIGIPEDHLGLVFEEFHQVDNPERDRTKGLGLGLAIVRRLSILLDHPVEVRSQPGIGTEFVILLPIAFDSVRANDNHGAAGGAAGEEVPAGPSGRFVVLVDDDVVVLRALEAMLRSWGLEVLAAQSSADAVDGLRRLGRQPDLILCDYRLREGRVGTEAVRSIREIVGADVPALIITGETGGEALHDAAAQRLPVLHKPVPPGVLRREMERHFGVA</sequence>
<feature type="domain" description="Histidine kinase" evidence="7">
    <location>
        <begin position="34"/>
        <end position="246"/>
    </location>
</feature>
<evidence type="ECO:0000313" key="11">
    <source>
        <dbReference type="Proteomes" id="UP000245629"/>
    </source>
</evidence>
<dbReference type="Pfam" id="PF00072">
    <property type="entry name" value="Response_reg"/>
    <property type="match status" value="1"/>
</dbReference>
<dbReference type="Pfam" id="PF00512">
    <property type="entry name" value="HisKA"/>
    <property type="match status" value="1"/>
</dbReference>
<dbReference type="SMART" id="SM00388">
    <property type="entry name" value="HisKA"/>
    <property type="match status" value="1"/>
</dbReference>
<dbReference type="Gene3D" id="3.30.565.10">
    <property type="entry name" value="Histidine kinase-like ATPase, C-terminal domain"/>
    <property type="match status" value="1"/>
</dbReference>
<dbReference type="PROSITE" id="PS50113">
    <property type="entry name" value="PAC"/>
    <property type="match status" value="1"/>
</dbReference>
<dbReference type="PROSITE" id="PS50110">
    <property type="entry name" value="RESPONSE_REGULATORY"/>
    <property type="match status" value="1"/>
</dbReference>
<feature type="modified residue" description="4-aspartylphosphate" evidence="6">
    <location>
        <position position="325"/>
    </location>
</feature>
<dbReference type="SUPFAM" id="SSF52172">
    <property type="entry name" value="CheY-like"/>
    <property type="match status" value="1"/>
</dbReference>
<evidence type="ECO:0000259" key="7">
    <source>
        <dbReference type="PROSITE" id="PS50109"/>
    </source>
</evidence>
<organism evidence="10 11">
    <name type="scientific">Azospirillum thermophilum</name>
    <dbReference type="NCBI Taxonomy" id="2202148"/>
    <lineage>
        <taxon>Bacteria</taxon>
        <taxon>Pseudomonadati</taxon>
        <taxon>Pseudomonadota</taxon>
        <taxon>Alphaproteobacteria</taxon>
        <taxon>Rhodospirillales</taxon>
        <taxon>Azospirillaceae</taxon>
        <taxon>Azospirillum</taxon>
    </lineage>
</organism>
<dbReference type="CDD" id="cd00082">
    <property type="entry name" value="HisKA"/>
    <property type="match status" value="1"/>
</dbReference>
<evidence type="ECO:0000256" key="1">
    <source>
        <dbReference type="ARBA" id="ARBA00000085"/>
    </source>
</evidence>
<reference evidence="11" key="1">
    <citation type="submission" date="2018-05" db="EMBL/GenBank/DDBJ databases">
        <title>Azospirillum thermophila sp. nov., a novel isolated from hot spring.</title>
        <authorList>
            <person name="Zhao Z."/>
        </authorList>
    </citation>
    <scope>NUCLEOTIDE SEQUENCE [LARGE SCALE GENOMIC DNA]</scope>
    <source>
        <strain evidence="11">CFH 70021</strain>
    </source>
</reference>
<evidence type="ECO:0000256" key="5">
    <source>
        <dbReference type="ARBA" id="ARBA00022777"/>
    </source>
</evidence>
<evidence type="ECO:0000256" key="4">
    <source>
        <dbReference type="ARBA" id="ARBA00022679"/>
    </source>
</evidence>
<evidence type="ECO:0000313" key="10">
    <source>
        <dbReference type="EMBL" id="AWK88561.1"/>
    </source>
</evidence>
<evidence type="ECO:0000256" key="2">
    <source>
        <dbReference type="ARBA" id="ARBA00012438"/>
    </source>
</evidence>
<keyword evidence="5 10" id="KW-0418">Kinase</keyword>
<evidence type="ECO:0000256" key="6">
    <source>
        <dbReference type="PROSITE-ProRule" id="PRU00169"/>
    </source>
</evidence>
<dbReference type="InterPro" id="IPR003594">
    <property type="entry name" value="HATPase_dom"/>
</dbReference>
<accession>A0A2S2CVP0</accession>
<comment type="catalytic activity">
    <reaction evidence="1">
        <text>ATP + protein L-histidine = ADP + protein N-phospho-L-histidine.</text>
        <dbReference type="EC" id="2.7.13.3"/>
    </reaction>
</comment>
<dbReference type="PANTHER" id="PTHR43047">
    <property type="entry name" value="TWO-COMPONENT HISTIDINE PROTEIN KINASE"/>
    <property type="match status" value="1"/>
</dbReference>
<gene>
    <name evidence="10" type="ORF">DEW08_20555</name>
</gene>
<dbReference type="InterPro" id="IPR003661">
    <property type="entry name" value="HisK_dim/P_dom"/>
</dbReference>
<dbReference type="PROSITE" id="PS50109">
    <property type="entry name" value="HIS_KIN"/>
    <property type="match status" value="1"/>
</dbReference>
<dbReference type="SMART" id="SM00387">
    <property type="entry name" value="HATPase_c"/>
    <property type="match status" value="1"/>
</dbReference>
<dbReference type="Gene3D" id="1.10.287.130">
    <property type="match status" value="1"/>
</dbReference>
<dbReference type="InterPro" id="IPR036097">
    <property type="entry name" value="HisK_dim/P_sf"/>
</dbReference>
<dbReference type="KEGG" id="azz:DEW08_20555"/>
<dbReference type="Pfam" id="PF02518">
    <property type="entry name" value="HATPase_c"/>
    <property type="match status" value="1"/>
</dbReference>
<feature type="domain" description="Response regulatory" evidence="8">
    <location>
        <begin position="274"/>
        <end position="391"/>
    </location>
</feature>
<dbReference type="EC" id="2.7.13.3" evidence="2"/>
<protein>
    <recommendedName>
        <fullName evidence="2">histidine kinase</fullName>
        <ecNumber evidence="2">2.7.13.3</ecNumber>
    </recommendedName>
</protein>
<dbReference type="Proteomes" id="UP000245629">
    <property type="component" value="Chromosome 3"/>
</dbReference>
<keyword evidence="11" id="KW-1185">Reference proteome</keyword>
<dbReference type="GO" id="GO:0005886">
    <property type="term" value="C:plasma membrane"/>
    <property type="evidence" value="ECO:0007669"/>
    <property type="project" value="TreeGrafter"/>
</dbReference>
<dbReference type="InterPro" id="IPR036890">
    <property type="entry name" value="HATPase_C_sf"/>
</dbReference>
<evidence type="ECO:0000256" key="3">
    <source>
        <dbReference type="ARBA" id="ARBA00022553"/>
    </source>
</evidence>
<dbReference type="SMART" id="SM00448">
    <property type="entry name" value="REC"/>
    <property type="match status" value="1"/>
</dbReference>
<dbReference type="InterPro" id="IPR001789">
    <property type="entry name" value="Sig_transdc_resp-reg_receiver"/>
</dbReference>
<dbReference type="Gene3D" id="3.40.50.2300">
    <property type="match status" value="1"/>
</dbReference>
<feature type="domain" description="PAC" evidence="9">
    <location>
        <begin position="1"/>
        <end position="16"/>
    </location>
</feature>
<evidence type="ECO:0000259" key="9">
    <source>
        <dbReference type="PROSITE" id="PS50113"/>
    </source>
</evidence>
<keyword evidence="3 6" id="KW-0597">Phosphoprotein</keyword>
<dbReference type="PRINTS" id="PR00344">
    <property type="entry name" value="BCTRLSENSOR"/>
</dbReference>
<dbReference type="PANTHER" id="PTHR43047:SF9">
    <property type="entry name" value="HISTIDINE KINASE"/>
    <property type="match status" value="1"/>
</dbReference>
<dbReference type="CDD" id="cd00156">
    <property type="entry name" value="REC"/>
    <property type="match status" value="1"/>
</dbReference>
<proteinExistence type="predicted"/>
<dbReference type="InterPro" id="IPR011006">
    <property type="entry name" value="CheY-like_superfamily"/>
</dbReference>
<dbReference type="AlphaFoldDB" id="A0A2S2CVP0"/>
<dbReference type="GO" id="GO:0009927">
    <property type="term" value="F:histidine phosphotransfer kinase activity"/>
    <property type="evidence" value="ECO:0007669"/>
    <property type="project" value="TreeGrafter"/>
</dbReference>